<dbReference type="EMBL" id="JABCSC020000001">
    <property type="protein sequence ID" value="NSL53488.1"/>
    <property type="molecule type" value="Genomic_DNA"/>
</dbReference>
<accession>A0ABX2ICU0</accession>
<protein>
    <submittedName>
        <fullName evidence="1">Uncharacterized protein</fullName>
    </submittedName>
</protein>
<organism evidence="1 2">
    <name type="scientific">Uliginosibacterium aquaticum</name>
    <dbReference type="NCBI Taxonomy" id="2731212"/>
    <lineage>
        <taxon>Bacteria</taxon>
        <taxon>Pseudomonadati</taxon>
        <taxon>Pseudomonadota</taxon>
        <taxon>Betaproteobacteria</taxon>
        <taxon>Rhodocyclales</taxon>
        <taxon>Zoogloeaceae</taxon>
        <taxon>Uliginosibacterium</taxon>
    </lineage>
</organism>
<reference evidence="1 2" key="1">
    <citation type="submission" date="2020-06" db="EMBL/GenBank/DDBJ databases">
        <title>Draft genome of Uliginosibacterium sp. IMCC34675.</title>
        <authorList>
            <person name="Song J."/>
        </authorList>
    </citation>
    <scope>NUCLEOTIDE SEQUENCE [LARGE SCALE GENOMIC DNA]</scope>
    <source>
        <strain evidence="1 2">IMCC34675</strain>
    </source>
</reference>
<evidence type="ECO:0000313" key="1">
    <source>
        <dbReference type="EMBL" id="NSL53488.1"/>
    </source>
</evidence>
<dbReference type="Proteomes" id="UP000778523">
    <property type="component" value="Unassembled WGS sequence"/>
</dbReference>
<name>A0ABX2ICU0_9RHOO</name>
<comment type="caution">
    <text evidence="1">The sequence shown here is derived from an EMBL/GenBank/DDBJ whole genome shotgun (WGS) entry which is preliminary data.</text>
</comment>
<sequence length="389" mass="42973">MLRFGAPVKARVQQQDNLLVLSPEPPARELAQGAEVILVSGYEPPKGAVHVNIDRPGAKVLLVMTSYEQINWRVTASPKTSIVAILVGGYHPSTVSTTLQTQGYMVKLPYAYETENVKFRELLVRLNQLFGIEQLSAFRGSYTLPAVINLAAPDAPRAELTMQGPQPKVSKSKFTFGLLTRDYGRTHWTVSGPLNGGKDTYVSEGKIAVSESGDRAFRLRGDQLESVDIPTGQATSIALPPDFPRFSWAMDLAYDSKRNVVSIVTLGGEGFLYRFDARNREWLDYRSVNNVDIFSLSYDAKADRYVAWTDQGSLLFISGTGDALFAKPVISRLEGFGRVYDRGNGRPPRLQIAATGDDIALVYIVDGGVRNIWHYNLRTDAAALTYSRN</sequence>
<dbReference type="SUPFAM" id="SSF75011">
    <property type="entry name" value="3-carboxy-cis,cis-mucoante lactonizing enzyme"/>
    <property type="match status" value="1"/>
</dbReference>
<proteinExistence type="predicted"/>
<gene>
    <name evidence="1" type="ORF">HJ583_000470</name>
</gene>
<evidence type="ECO:0000313" key="2">
    <source>
        <dbReference type="Proteomes" id="UP000778523"/>
    </source>
</evidence>
<keyword evidence="2" id="KW-1185">Reference proteome</keyword>